<feature type="binding site" evidence="2">
    <location>
        <position position="303"/>
    </location>
    <ligand>
        <name>substrate</name>
    </ligand>
</feature>
<sequence length="387" mass="43577">MNDNNNVLVRVDAGGEIGAGHIMRCIALAQGFIKAGLHCIFVVSPQTEHFIKALPQFEFAYQVLKQESLASQEPSSCVNDEISQLLHLVKKYQAHFIVLDGYHFDLDYREQVYKAIPNLDFQTSAVTDCSYSSELPLLTQLPQVISIDDNLDHCCHFSDWIVNPSSTSEVKTQYIELKKSSSISFLAQPENILCGDNYRLLRQSFITDTSLLFAERNGILVTLGGADPKNYTKQVLQVLKKLTYLTMPVYVVVGVAFKAKEEVIDLLKSMPANFKLVYNPENIKDFFKRVKLAISAAGTSQFELYACRTPSILLISYDNQWFNSRNAENKAWCKVLDCREAFNSAELESSLLSVLNPDVLDNMYQNTPNKVVDGAYNCALAILRKNH</sequence>
<evidence type="ECO:0000256" key="1">
    <source>
        <dbReference type="PIRSR" id="PIRSR620023-1"/>
    </source>
</evidence>
<feature type="binding site" evidence="2">
    <location>
        <position position="202"/>
    </location>
    <ligand>
        <name>substrate</name>
    </ligand>
</feature>
<name>A0A0J8GUZ9_9ALTE</name>
<organism evidence="3 4">
    <name type="scientific">Catenovulum maritimum</name>
    <dbReference type="NCBI Taxonomy" id="1513271"/>
    <lineage>
        <taxon>Bacteria</taxon>
        <taxon>Pseudomonadati</taxon>
        <taxon>Pseudomonadota</taxon>
        <taxon>Gammaproteobacteria</taxon>
        <taxon>Alteromonadales</taxon>
        <taxon>Alteromonadaceae</taxon>
        <taxon>Catenovulum</taxon>
    </lineage>
</organism>
<evidence type="ECO:0000313" key="3">
    <source>
        <dbReference type="EMBL" id="KMT66610.1"/>
    </source>
</evidence>
<accession>A0A0J8GUZ9</accession>
<protein>
    <recommendedName>
        <fullName evidence="5">Glycosyl transferase family 28 C-terminal domain-containing protein</fullName>
    </recommendedName>
</protein>
<comment type="caution">
    <text evidence="3">The sequence shown here is derived from an EMBL/GenBank/DDBJ whole genome shotgun (WGS) entry which is preliminary data.</text>
</comment>
<dbReference type="OrthoDB" id="9788924at2"/>
<dbReference type="Gene3D" id="3.40.50.11190">
    <property type="match status" value="1"/>
</dbReference>
<dbReference type="RefSeq" id="WP_048689736.1">
    <property type="nucleotide sequence ID" value="NZ_KQ130483.1"/>
</dbReference>
<evidence type="ECO:0000313" key="4">
    <source>
        <dbReference type="Proteomes" id="UP000037600"/>
    </source>
</evidence>
<dbReference type="PANTHER" id="PTHR21015">
    <property type="entry name" value="UDP-N-ACETYLGLUCOSAMINE--N-ACETYLMURAMYL-(PENTAPEPTIDE) PYROPHOSPHORYL-UNDECAPRENOL N-ACETYLGLUCOSAMINE TRANSFERASE 1"/>
    <property type="match status" value="1"/>
</dbReference>
<dbReference type="Proteomes" id="UP000037600">
    <property type="component" value="Unassembled WGS sequence"/>
</dbReference>
<dbReference type="EMBL" id="LAZL01000003">
    <property type="protein sequence ID" value="KMT66610.1"/>
    <property type="molecule type" value="Genomic_DNA"/>
</dbReference>
<dbReference type="Gene3D" id="3.40.50.2000">
    <property type="entry name" value="Glycogen Phosphorylase B"/>
    <property type="match status" value="1"/>
</dbReference>
<dbReference type="SUPFAM" id="SSF53756">
    <property type="entry name" value="UDP-Glycosyltransferase/glycogen phosphorylase"/>
    <property type="match status" value="1"/>
</dbReference>
<proteinExistence type="predicted"/>
<feature type="active site" description="Proton acceptor" evidence="1">
    <location>
        <position position="21"/>
    </location>
</feature>
<dbReference type="AlphaFoldDB" id="A0A0J8GUZ9"/>
<dbReference type="GO" id="GO:0016757">
    <property type="term" value="F:glycosyltransferase activity"/>
    <property type="evidence" value="ECO:0007669"/>
    <property type="project" value="TreeGrafter"/>
</dbReference>
<dbReference type="PANTHER" id="PTHR21015:SF22">
    <property type="entry name" value="GLYCOSYLTRANSFERASE"/>
    <property type="match status" value="1"/>
</dbReference>
<evidence type="ECO:0008006" key="5">
    <source>
        <dbReference type="Google" id="ProtNLM"/>
    </source>
</evidence>
<dbReference type="STRING" id="1513271.XM47_03530"/>
<dbReference type="InterPro" id="IPR020023">
    <property type="entry name" value="PseG"/>
</dbReference>
<dbReference type="NCBIfam" id="TIGR03590">
    <property type="entry name" value="PseG"/>
    <property type="match status" value="1"/>
</dbReference>
<keyword evidence="4" id="KW-1185">Reference proteome</keyword>
<gene>
    <name evidence="3" type="ORF">XM47_03530</name>
</gene>
<reference evidence="3 4" key="1">
    <citation type="submission" date="2015-04" db="EMBL/GenBank/DDBJ databases">
        <title>Draft Genome Sequence of the Novel Agar-Digesting Marine Bacterium Q1.</title>
        <authorList>
            <person name="Li Y."/>
            <person name="Li D."/>
            <person name="Chen G."/>
            <person name="Du Z."/>
        </authorList>
    </citation>
    <scope>NUCLEOTIDE SEQUENCE [LARGE SCALE GENOMIC DNA]</scope>
    <source>
        <strain evidence="3 4">Q1</strain>
    </source>
</reference>
<evidence type="ECO:0000256" key="2">
    <source>
        <dbReference type="PIRSR" id="PIRSR620023-2"/>
    </source>
</evidence>